<accession>A0A8T1APW0</accession>
<organism evidence="2 3">
    <name type="scientific">Phytophthora cactorum</name>
    <dbReference type="NCBI Taxonomy" id="29920"/>
    <lineage>
        <taxon>Eukaryota</taxon>
        <taxon>Sar</taxon>
        <taxon>Stramenopiles</taxon>
        <taxon>Oomycota</taxon>
        <taxon>Peronosporomycetes</taxon>
        <taxon>Peronosporales</taxon>
        <taxon>Peronosporaceae</taxon>
        <taxon>Phytophthora</taxon>
    </lineage>
</organism>
<proteinExistence type="predicted"/>
<dbReference type="Proteomes" id="UP000774804">
    <property type="component" value="Unassembled WGS sequence"/>
</dbReference>
<protein>
    <submittedName>
        <fullName evidence="2">Uncharacterized protein</fullName>
    </submittedName>
</protein>
<dbReference type="VEuPathDB" id="FungiDB:PC110_g19643"/>
<evidence type="ECO:0000313" key="3">
    <source>
        <dbReference type="Proteomes" id="UP000774804"/>
    </source>
</evidence>
<dbReference type="AlphaFoldDB" id="A0A8T1APW0"/>
<feature type="region of interest" description="Disordered" evidence="1">
    <location>
        <begin position="110"/>
        <end position="134"/>
    </location>
</feature>
<evidence type="ECO:0000313" key="2">
    <source>
        <dbReference type="EMBL" id="KAG2887349.1"/>
    </source>
</evidence>
<gene>
    <name evidence="2" type="ORF">PC115_g20379</name>
</gene>
<sequence>MDMQVDDCDARVFQYFQSFTKIVEDNGLQALIGSGHTASQGYRYKDRMKARCADNIQPIMLKEQIERLSKFERQDCKTNDATPFDLILEHARVQQRFHVQSVERVAPPVRGQLQHQHQSKRNQKSLKVVAPAAEKKTRAPRRDGCLGFRGAHWLDECSTAMAEQRPEVLSPLRETKNARTGSVRSKTVSATVRTNMVRINGVAEVLYIPDNGADHGRHVDYAEQVTVVFELVTGAGPVHMRDVQCLVLECDVEEQLLGNDPMKSLSIDVEGMIEQLAGPSLLTEEKAEFPIGDSLPSAVEDDEDVCDSDGTLACLEDTAVDNGLDVKFVSQLRSLGREYGDIFRENLGDTPPPLRS</sequence>
<dbReference type="EMBL" id="RCMI01001276">
    <property type="protein sequence ID" value="KAG2887349.1"/>
    <property type="molecule type" value="Genomic_DNA"/>
</dbReference>
<evidence type="ECO:0000256" key="1">
    <source>
        <dbReference type="SAM" id="MobiDB-lite"/>
    </source>
</evidence>
<comment type="caution">
    <text evidence="2">The sequence shown here is derived from an EMBL/GenBank/DDBJ whole genome shotgun (WGS) entry which is preliminary data.</text>
</comment>
<reference evidence="2" key="1">
    <citation type="submission" date="2018-10" db="EMBL/GenBank/DDBJ databases">
        <title>Effector identification in a new, highly contiguous assembly of the strawberry crown rot pathogen Phytophthora cactorum.</title>
        <authorList>
            <person name="Armitage A.D."/>
            <person name="Nellist C.F."/>
            <person name="Bates H."/>
            <person name="Vickerstaff R.J."/>
            <person name="Harrison R.J."/>
        </authorList>
    </citation>
    <scope>NUCLEOTIDE SEQUENCE</scope>
    <source>
        <strain evidence="2">4032</strain>
    </source>
</reference>
<name>A0A8T1APW0_9STRA</name>